<evidence type="ECO:0000313" key="3">
    <source>
        <dbReference type="Proteomes" id="UP000827721"/>
    </source>
</evidence>
<dbReference type="Proteomes" id="UP000827721">
    <property type="component" value="Unassembled WGS sequence"/>
</dbReference>
<sequence length="106" mass="11971">MHTQTQSVVIMVMETPSNSLKEPCLNRSRHVACEKLVDDDHASKFCFRQVVVGCIELSSSRARPRDGRNNYGSRHVKPTRKGLHAWRGRELSAAKDDFPAIHVSID</sequence>
<keyword evidence="3" id="KW-1185">Reference proteome</keyword>
<comment type="caution">
    <text evidence="2">The sequence shown here is derived from an EMBL/GenBank/DDBJ whole genome shotgun (WGS) entry which is preliminary data.</text>
</comment>
<accession>A0ABQ8IBC7</accession>
<protein>
    <submittedName>
        <fullName evidence="2">Uncharacterized protein</fullName>
    </submittedName>
</protein>
<name>A0ABQ8IBC7_9ROSI</name>
<proteinExistence type="predicted"/>
<feature type="compositionally biased region" description="Basic residues" evidence="1">
    <location>
        <begin position="74"/>
        <end position="83"/>
    </location>
</feature>
<reference evidence="2 3" key="1">
    <citation type="submission" date="2021-02" db="EMBL/GenBank/DDBJ databases">
        <title>Plant Genome Project.</title>
        <authorList>
            <person name="Zhang R.-G."/>
        </authorList>
    </citation>
    <scope>NUCLEOTIDE SEQUENCE [LARGE SCALE GENOMIC DNA]</scope>
    <source>
        <tissue evidence="2">Leaves</tissue>
    </source>
</reference>
<feature type="region of interest" description="Disordered" evidence="1">
    <location>
        <begin position="61"/>
        <end position="83"/>
    </location>
</feature>
<evidence type="ECO:0000256" key="1">
    <source>
        <dbReference type="SAM" id="MobiDB-lite"/>
    </source>
</evidence>
<organism evidence="2 3">
    <name type="scientific">Xanthoceras sorbifolium</name>
    <dbReference type="NCBI Taxonomy" id="99658"/>
    <lineage>
        <taxon>Eukaryota</taxon>
        <taxon>Viridiplantae</taxon>
        <taxon>Streptophyta</taxon>
        <taxon>Embryophyta</taxon>
        <taxon>Tracheophyta</taxon>
        <taxon>Spermatophyta</taxon>
        <taxon>Magnoliopsida</taxon>
        <taxon>eudicotyledons</taxon>
        <taxon>Gunneridae</taxon>
        <taxon>Pentapetalae</taxon>
        <taxon>rosids</taxon>
        <taxon>malvids</taxon>
        <taxon>Sapindales</taxon>
        <taxon>Sapindaceae</taxon>
        <taxon>Xanthoceroideae</taxon>
        <taxon>Xanthoceras</taxon>
    </lineage>
</organism>
<evidence type="ECO:0000313" key="2">
    <source>
        <dbReference type="EMBL" id="KAH7573948.1"/>
    </source>
</evidence>
<gene>
    <name evidence="2" type="ORF">JRO89_XS03G0230900</name>
</gene>
<dbReference type="EMBL" id="JAFEMO010000003">
    <property type="protein sequence ID" value="KAH7573948.1"/>
    <property type="molecule type" value="Genomic_DNA"/>
</dbReference>